<feature type="domain" description="O-methyltransferase C-terminal" evidence="4">
    <location>
        <begin position="160"/>
        <end position="361"/>
    </location>
</feature>
<dbReference type="Proteomes" id="UP000800094">
    <property type="component" value="Unassembled WGS sequence"/>
</dbReference>
<evidence type="ECO:0000259" key="4">
    <source>
        <dbReference type="Pfam" id="PF00891"/>
    </source>
</evidence>
<reference evidence="5" key="1">
    <citation type="journal article" date="2020" name="Stud. Mycol.">
        <title>101 Dothideomycetes genomes: a test case for predicting lifestyles and emergence of pathogens.</title>
        <authorList>
            <person name="Haridas S."/>
            <person name="Albert R."/>
            <person name="Binder M."/>
            <person name="Bloem J."/>
            <person name="Labutti K."/>
            <person name="Salamov A."/>
            <person name="Andreopoulos B."/>
            <person name="Baker S."/>
            <person name="Barry K."/>
            <person name="Bills G."/>
            <person name="Bluhm B."/>
            <person name="Cannon C."/>
            <person name="Castanera R."/>
            <person name="Culley D."/>
            <person name="Daum C."/>
            <person name="Ezra D."/>
            <person name="Gonzalez J."/>
            <person name="Henrissat B."/>
            <person name="Kuo A."/>
            <person name="Liang C."/>
            <person name="Lipzen A."/>
            <person name="Lutzoni F."/>
            <person name="Magnuson J."/>
            <person name="Mondo S."/>
            <person name="Nolan M."/>
            <person name="Ohm R."/>
            <person name="Pangilinan J."/>
            <person name="Park H.-J."/>
            <person name="Ramirez L."/>
            <person name="Alfaro M."/>
            <person name="Sun H."/>
            <person name="Tritt A."/>
            <person name="Yoshinaga Y."/>
            <person name="Zwiers L.-H."/>
            <person name="Turgeon B."/>
            <person name="Goodwin S."/>
            <person name="Spatafora J."/>
            <person name="Crous P."/>
            <person name="Grigoriev I."/>
        </authorList>
    </citation>
    <scope>NUCLEOTIDE SEQUENCE</scope>
    <source>
        <strain evidence="5">CBS 122368</strain>
    </source>
</reference>
<dbReference type="GeneID" id="54573128"/>
<dbReference type="PROSITE" id="PS51683">
    <property type="entry name" value="SAM_OMT_II"/>
    <property type="match status" value="1"/>
</dbReference>
<evidence type="ECO:0000256" key="1">
    <source>
        <dbReference type="ARBA" id="ARBA00022603"/>
    </source>
</evidence>
<accession>A0A6A6IVA5</accession>
<dbReference type="OrthoDB" id="1606438at2759"/>
<dbReference type="GO" id="GO:0032259">
    <property type="term" value="P:methylation"/>
    <property type="evidence" value="ECO:0007669"/>
    <property type="project" value="UniProtKB-KW"/>
</dbReference>
<gene>
    <name evidence="5" type="ORF">BU26DRAFT_139537</name>
</gene>
<sequence length="387" mass="43902">MKSSLDASAPLSLQISENNLQLQEARVAVVEACEQLKALMMGPRELLAVNWTANTSLRAILHYKLDKTFPVGEESSFEALAEASGLSYHDTRRLIRHGILNHYLFQEPSPGVITHSALTKALAEDDLLRNAVENAVEEFVPVSCKLVDAMEKWPGSEENNETAFSLANDGKSSMWDTFQTYPERANDFGRAMSHSSDYDSELLLSNFSWPGEGVVVDVGGSHGSVAVDIARRFPKIRCIVQDLPEVVRQGAARLPDDLKKRVQFMAHDFFTPQPVNADMYYFRWILHNWSDKYCIHILKNLVPALKPGASIIIHERVLPTDFGKIPILDARNIINMDVGMQMLLNARQRELDEWRELFVRADSRFSFRRAHQPPRGRLWIMEVVWQG</sequence>
<keyword evidence="6" id="KW-1185">Reference proteome</keyword>
<dbReference type="Pfam" id="PF00891">
    <property type="entry name" value="Methyltransf_2"/>
    <property type="match status" value="1"/>
</dbReference>
<name>A0A6A6IVA5_9PLEO</name>
<keyword evidence="2 5" id="KW-0808">Transferase</keyword>
<dbReference type="InterPro" id="IPR016461">
    <property type="entry name" value="COMT-like"/>
</dbReference>
<keyword evidence="3" id="KW-0949">S-adenosyl-L-methionine</keyword>
<dbReference type="RefSeq" id="XP_033689509.1">
    <property type="nucleotide sequence ID" value="XM_033819798.1"/>
</dbReference>
<evidence type="ECO:0000256" key="3">
    <source>
        <dbReference type="ARBA" id="ARBA00022691"/>
    </source>
</evidence>
<evidence type="ECO:0000313" key="6">
    <source>
        <dbReference type="Proteomes" id="UP000800094"/>
    </source>
</evidence>
<dbReference type="Gene3D" id="3.40.50.150">
    <property type="entry name" value="Vaccinia Virus protein VP39"/>
    <property type="match status" value="1"/>
</dbReference>
<keyword evidence="1 5" id="KW-0489">Methyltransferase</keyword>
<dbReference type="SUPFAM" id="SSF53335">
    <property type="entry name" value="S-adenosyl-L-methionine-dependent methyltransferases"/>
    <property type="match status" value="1"/>
</dbReference>
<dbReference type="AlphaFoldDB" id="A0A6A6IVA5"/>
<protein>
    <submittedName>
        <fullName evidence="5">S-adenosyl-L-methionine-dependent methyltransferase</fullName>
    </submittedName>
</protein>
<dbReference type="InterPro" id="IPR029063">
    <property type="entry name" value="SAM-dependent_MTases_sf"/>
</dbReference>
<organism evidence="5 6">
    <name type="scientific">Trematosphaeria pertusa</name>
    <dbReference type="NCBI Taxonomy" id="390896"/>
    <lineage>
        <taxon>Eukaryota</taxon>
        <taxon>Fungi</taxon>
        <taxon>Dikarya</taxon>
        <taxon>Ascomycota</taxon>
        <taxon>Pezizomycotina</taxon>
        <taxon>Dothideomycetes</taxon>
        <taxon>Pleosporomycetidae</taxon>
        <taxon>Pleosporales</taxon>
        <taxon>Massarineae</taxon>
        <taxon>Trematosphaeriaceae</taxon>
        <taxon>Trematosphaeria</taxon>
    </lineage>
</organism>
<dbReference type="PANTHER" id="PTHR43712">
    <property type="entry name" value="PUTATIVE (AFU_ORTHOLOGUE AFUA_4G14580)-RELATED"/>
    <property type="match status" value="1"/>
</dbReference>
<dbReference type="InterPro" id="IPR001077">
    <property type="entry name" value="COMT_C"/>
</dbReference>
<dbReference type="PANTHER" id="PTHR43712:SF12">
    <property type="entry name" value="STERIGMATOCYSTIN 8-O-METHYLTRANSFERASE"/>
    <property type="match status" value="1"/>
</dbReference>
<proteinExistence type="predicted"/>
<evidence type="ECO:0000313" key="5">
    <source>
        <dbReference type="EMBL" id="KAF2254505.1"/>
    </source>
</evidence>
<dbReference type="GO" id="GO:0008171">
    <property type="term" value="F:O-methyltransferase activity"/>
    <property type="evidence" value="ECO:0007669"/>
    <property type="project" value="InterPro"/>
</dbReference>
<dbReference type="EMBL" id="ML987190">
    <property type="protein sequence ID" value="KAF2254505.1"/>
    <property type="molecule type" value="Genomic_DNA"/>
</dbReference>
<evidence type="ECO:0000256" key="2">
    <source>
        <dbReference type="ARBA" id="ARBA00022679"/>
    </source>
</evidence>